<evidence type="ECO:0000256" key="2">
    <source>
        <dbReference type="ARBA" id="ARBA00023235"/>
    </source>
</evidence>
<dbReference type="SUPFAM" id="SSF54506">
    <property type="entry name" value="Diaminopimelate epimerase-like"/>
    <property type="match status" value="2"/>
</dbReference>
<reference evidence="4" key="1">
    <citation type="submission" date="2016-03" db="EMBL/GenBank/DDBJ databases">
        <authorList>
            <person name="Guldener U."/>
        </authorList>
    </citation>
    <scope>NUCLEOTIDE SEQUENCE [LARGE SCALE GENOMIC DNA]</scope>
    <source>
        <strain evidence="4">04CH-RAC-A.6.1</strain>
    </source>
</reference>
<dbReference type="Proteomes" id="UP000178912">
    <property type="component" value="Unassembled WGS sequence"/>
</dbReference>
<keyword evidence="2" id="KW-0413">Isomerase</keyword>
<organism evidence="3 4">
    <name type="scientific">Rhynchosporium agropyri</name>
    <dbReference type="NCBI Taxonomy" id="914238"/>
    <lineage>
        <taxon>Eukaryota</taxon>
        <taxon>Fungi</taxon>
        <taxon>Dikarya</taxon>
        <taxon>Ascomycota</taxon>
        <taxon>Pezizomycotina</taxon>
        <taxon>Leotiomycetes</taxon>
        <taxon>Helotiales</taxon>
        <taxon>Ploettnerulaceae</taxon>
        <taxon>Rhynchosporium</taxon>
    </lineage>
</organism>
<dbReference type="GO" id="GO:0016853">
    <property type="term" value="F:isomerase activity"/>
    <property type="evidence" value="ECO:0007669"/>
    <property type="project" value="UniProtKB-KW"/>
</dbReference>
<protein>
    <submittedName>
        <fullName evidence="3">Related to DUF453 domain protein</fullName>
    </submittedName>
</protein>
<dbReference type="PANTHER" id="PTHR43709">
    <property type="entry name" value="ACONITATE ISOMERASE-RELATED"/>
    <property type="match status" value="1"/>
</dbReference>
<keyword evidence="4" id="KW-1185">Reference proteome</keyword>
<comment type="similarity">
    <text evidence="1">Belongs to the PrpF family.</text>
</comment>
<evidence type="ECO:0000256" key="1">
    <source>
        <dbReference type="ARBA" id="ARBA00007673"/>
    </source>
</evidence>
<dbReference type="OrthoDB" id="10267539at2759"/>
<gene>
    <name evidence="3" type="ORF">RAG0_16030</name>
</gene>
<evidence type="ECO:0000313" key="4">
    <source>
        <dbReference type="Proteomes" id="UP000178912"/>
    </source>
</evidence>
<evidence type="ECO:0000313" key="3">
    <source>
        <dbReference type="EMBL" id="CZT12058.1"/>
    </source>
</evidence>
<sequence>MSPIKVLRSIVRPSKNIFRYHPTRPSSTHTKQNRLPASYYRGGTSRAIIFKESDLPSSRFLWPPIFLGAIGSPDPNGRQLDGLGGGISSLSKVCVVGPSTHKDADVNYTFAAIGVRDREVDFSSNCGNMTSAIGPFAVDSGMVEGLAKGEGEGGMGRKMVRIHNTNTGKIIHSTFPVVDGEAAAMGEFAIDGVAGTGAKIELAFINPASALYRGSKTGKLLPTGNVVDNFDGIAATCIDAGNPCVFVQAKDLNVAGSILPDDIDVHPRLLARLDSIRRQASVTMGISKDLASTPGSIPKIAMVSPRTSHKLLSGEVLDGEAVDLVVRALSVGQPHRAVPITVAMAMAAAANLEGSTVWQNVTERKVDQDGITIGHSSGKILVGATFDPEGGLTNATVFRTARRIMEGVVYF</sequence>
<dbReference type="AlphaFoldDB" id="A0A1E1LNH1"/>
<name>A0A1E1LNH1_9HELO</name>
<dbReference type="PANTHER" id="PTHR43709:SF2">
    <property type="entry name" value="DUF453 DOMAIN PROTEIN (AFU_ORTHOLOGUE AFUA_6G00360)"/>
    <property type="match status" value="1"/>
</dbReference>
<dbReference type="EMBL" id="FJUX01000152">
    <property type="protein sequence ID" value="CZT12058.1"/>
    <property type="molecule type" value="Genomic_DNA"/>
</dbReference>
<dbReference type="Pfam" id="PF04303">
    <property type="entry name" value="PrpF"/>
    <property type="match status" value="1"/>
</dbReference>
<dbReference type="Gene3D" id="3.10.310.10">
    <property type="entry name" value="Diaminopimelate Epimerase, Chain A, domain 1"/>
    <property type="match status" value="2"/>
</dbReference>
<proteinExistence type="inferred from homology"/>
<accession>A0A1E1LNH1</accession>
<dbReference type="InterPro" id="IPR007400">
    <property type="entry name" value="PrpF-like"/>
</dbReference>